<evidence type="ECO:0000313" key="3">
    <source>
        <dbReference type="Proteomes" id="UP000000998"/>
    </source>
</evidence>
<gene>
    <name evidence="2" type="ordered locus">Maqu_4231</name>
</gene>
<dbReference type="AlphaFoldDB" id="A1U7W3"/>
<dbReference type="EMBL" id="CP000515">
    <property type="protein sequence ID" value="ABM21082.1"/>
    <property type="molecule type" value="Genomic_DNA"/>
</dbReference>
<evidence type="ECO:0000256" key="1">
    <source>
        <dbReference type="SAM" id="MobiDB-lite"/>
    </source>
</evidence>
<evidence type="ECO:0000313" key="2">
    <source>
        <dbReference type="EMBL" id="ABM21082.1"/>
    </source>
</evidence>
<organism evidence="2 3">
    <name type="scientific">Marinobacter nauticus (strain ATCC 700491 / DSM 11845 / VT8)</name>
    <name type="common">Marinobacter aquaeolei</name>
    <dbReference type="NCBI Taxonomy" id="351348"/>
    <lineage>
        <taxon>Bacteria</taxon>
        <taxon>Pseudomonadati</taxon>
        <taxon>Pseudomonadota</taxon>
        <taxon>Gammaproteobacteria</taxon>
        <taxon>Pseudomonadales</taxon>
        <taxon>Marinobacteraceae</taxon>
        <taxon>Marinobacter</taxon>
    </lineage>
</organism>
<dbReference type="Proteomes" id="UP000000998">
    <property type="component" value="Plasmid pMAQU01"/>
</dbReference>
<dbReference type="HOGENOM" id="CLU_1123474_0_0_6"/>
<feature type="region of interest" description="Disordered" evidence="1">
    <location>
        <begin position="1"/>
        <end position="22"/>
    </location>
</feature>
<accession>A1U7W3</accession>
<dbReference type="KEGG" id="maq:Maqu_4231"/>
<sequence length="247" mass="27535">MKSRPSQHKGYGGPNNRDPLLDTGVPGVIVSRAIKKDQKRVVVSAAFQMGQPGGKPKPVMRYVGSLFEGALADDPLDACRRFSGFLRKAMAIRRYAESFYERGEYPASRLHYDDVPGSIVEMVPEPPVMDLRAIMDSFEPGHASGESEADLDGLALTLQGYTLERRRPPIVFNGHRLTFHSLMAEGVRVFVPEQMGRGRDHWWLTVDTEDGQILDEIYDGDHGGGSQTSLREAWLYLVSLLRAHPAR</sequence>
<proteinExistence type="predicted"/>
<geneLocation type="plasmid" evidence="2 3">
    <name>pMAQU01</name>
</geneLocation>
<keyword evidence="2" id="KW-0614">Plasmid</keyword>
<reference evidence="3" key="1">
    <citation type="journal article" date="2011" name="Appl. Environ. Microbiol.">
        <title>Genomic potential of Marinobacter aquaeolei, a biogeochemical 'opportunitroph'.</title>
        <authorList>
            <person name="Singer E."/>
            <person name="Webb E.A."/>
            <person name="Nelson W.C."/>
            <person name="Heidelberg J.F."/>
            <person name="Ivanova N."/>
            <person name="Pati A."/>
            <person name="Edwards K.J."/>
        </authorList>
    </citation>
    <scope>NUCLEOTIDE SEQUENCE [LARGE SCALE GENOMIC DNA]</scope>
    <source>
        <strain evidence="3">ATCC 700491 / DSM 11845 / VT8</strain>
    </source>
</reference>
<name>A1U7W3_MARN8</name>
<protein>
    <submittedName>
        <fullName evidence="2">Uncharacterized protein</fullName>
    </submittedName>
</protein>